<evidence type="ECO:0000313" key="3">
    <source>
        <dbReference type="Proteomes" id="UP000299102"/>
    </source>
</evidence>
<feature type="compositionally biased region" description="Low complexity" evidence="1">
    <location>
        <begin position="526"/>
        <end position="544"/>
    </location>
</feature>
<dbReference type="STRING" id="151549.A0A4C1XAJ5"/>
<feature type="compositionally biased region" description="Polar residues" evidence="1">
    <location>
        <begin position="957"/>
        <end position="969"/>
    </location>
</feature>
<dbReference type="Proteomes" id="UP000299102">
    <property type="component" value="Unassembled WGS sequence"/>
</dbReference>
<protein>
    <submittedName>
        <fullName evidence="2">Uncharacterized protein</fullName>
    </submittedName>
</protein>
<proteinExistence type="predicted"/>
<dbReference type="AlphaFoldDB" id="A0A4C1XAJ5"/>
<keyword evidence="3" id="KW-1185">Reference proteome</keyword>
<comment type="caution">
    <text evidence="2">The sequence shown here is derived from an EMBL/GenBank/DDBJ whole genome shotgun (WGS) entry which is preliminary data.</text>
</comment>
<sequence>MAGNKANSKAKTKDDKTRMNKGPSTSNPNDDLEDYDLSLLRKPIHTSISSFAQARKIYDAATEELPHFESHTISTAHGFAMSIGLSVHETGVTKHVNEVSKIRQMEEDYQQSIKTTQIQEPLEENRIPFTKDLTTIIEEITKIKGVPEKHVKEKMHDVTLQTIPTSKVAVFQNINLEADDSCSDMRTEVKELQEIFAKDKAVLQPGGNFSTESSISTNTESSEIENVIQISDDDEVDESDKLKCKIWKSAAQIRRQRESIQAKAFRMNNPPAYYEKRKNNIKAAAALKVTEVEKFDRENQAWMSNMEGDCEVPRCGGCGRTFERRAALAAHTHTCQPRNRALSRRPLDSKKIEIQIRKDYNKGPTQPVQNNNGSLEASNTQVNTEEDENMETDNMDHDLLKTSLSNPNLTNDVLENKLNDLKTTDLSEMIVDDVKNVKASKKDQNANVTVETENRDTEIMTTTEKDHYLFDAVVEHNKTVHKLKGDREFYYTTVKALDSADAIDSNSVDEMNDNDLTNVDSRRPSRCSNDSSRSSDDSSSCNNRIEVITNKRKRKLPKSQNSYVNKMDFSVTPKKVETAQSPQMPLDKVIEIILGDPETPSKSISDQEHSKDDNSSDIEDPGEKSTKKLTNEELILTTRVSRPIRKRIKPKNEDFEYDLSNLLKLEAQGYRDQVSVSTRTVPVKRKSQNDSLNSDIVPLNTKDVSGVLLNMSRKAVEDSRAHLKLITTTSPIVVCNNINIRQRVTKSLHTYKTVIPTVNVSREESNFKTESIICKQEISEDKFDANISHLQTNAKSLIKKSDTIPETVVQPNDPLKDKLVEQSEIPETLRNNNEITVKANVMSNSGNTHPIITQKSLEVLKNPLVSQNITDFSKAGMTTKILVIKPVNRSKGKQDIINGPLKLKTIKIQDVDNKGKISTMDQVKFLKIAPADSNNLSKDKSDSDSDKSKQEVPRKQNIGSKNIDSDNNV</sequence>
<evidence type="ECO:0000256" key="1">
    <source>
        <dbReference type="SAM" id="MobiDB-lite"/>
    </source>
</evidence>
<organism evidence="2 3">
    <name type="scientific">Eumeta variegata</name>
    <name type="common">Bagworm moth</name>
    <name type="synonym">Eumeta japonica</name>
    <dbReference type="NCBI Taxonomy" id="151549"/>
    <lineage>
        <taxon>Eukaryota</taxon>
        <taxon>Metazoa</taxon>
        <taxon>Ecdysozoa</taxon>
        <taxon>Arthropoda</taxon>
        <taxon>Hexapoda</taxon>
        <taxon>Insecta</taxon>
        <taxon>Pterygota</taxon>
        <taxon>Neoptera</taxon>
        <taxon>Endopterygota</taxon>
        <taxon>Lepidoptera</taxon>
        <taxon>Glossata</taxon>
        <taxon>Ditrysia</taxon>
        <taxon>Tineoidea</taxon>
        <taxon>Psychidae</taxon>
        <taxon>Oiketicinae</taxon>
        <taxon>Eumeta</taxon>
    </lineage>
</organism>
<reference evidence="2 3" key="1">
    <citation type="journal article" date="2019" name="Commun. Biol.">
        <title>The bagworm genome reveals a unique fibroin gene that provides high tensile strength.</title>
        <authorList>
            <person name="Kono N."/>
            <person name="Nakamura H."/>
            <person name="Ohtoshi R."/>
            <person name="Tomita M."/>
            <person name="Numata K."/>
            <person name="Arakawa K."/>
        </authorList>
    </citation>
    <scope>NUCLEOTIDE SEQUENCE [LARGE SCALE GENOMIC DNA]</scope>
</reference>
<name>A0A4C1XAJ5_EUMVA</name>
<evidence type="ECO:0000313" key="2">
    <source>
        <dbReference type="EMBL" id="GBP60806.1"/>
    </source>
</evidence>
<feature type="compositionally biased region" description="Basic and acidic residues" evidence="1">
    <location>
        <begin position="937"/>
        <end position="954"/>
    </location>
</feature>
<gene>
    <name evidence="2" type="ORF">EVAR_85066_1</name>
</gene>
<feature type="region of interest" description="Disordered" evidence="1">
    <location>
        <begin position="505"/>
        <end position="561"/>
    </location>
</feature>
<feature type="compositionally biased region" description="Basic and acidic residues" evidence="1">
    <location>
        <begin position="605"/>
        <end position="614"/>
    </location>
</feature>
<feature type="compositionally biased region" description="Basic and acidic residues" evidence="1">
    <location>
        <begin position="621"/>
        <end position="631"/>
    </location>
</feature>
<feature type="compositionally biased region" description="Polar residues" evidence="1">
    <location>
        <begin position="505"/>
        <end position="519"/>
    </location>
</feature>
<dbReference type="EMBL" id="BGZK01000796">
    <property type="protein sequence ID" value="GBP60806.1"/>
    <property type="molecule type" value="Genomic_DNA"/>
</dbReference>
<dbReference type="OrthoDB" id="10066279at2759"/>
<accession>A0A4C1XAJ5</accession>
<feature type="region of interest" description="Disordered" evidence="1">
    <location>
        <begin position="597"/>
        <end position="631"/>
    </location>
</feature>
<feature type="region of interest" description="Disordered" evidence="1">
    <location>
        <begin position="1"/>
        <end position="34"/>
    </location>
</feature>
<feature type="region of interest" description="Disordered" evidence="1">
    <location>
        <begin position="929"/>
        <end position="969"/>
    </location>
</feature>